<dbReference type="eggNOG" id="ENOG502RZAQ">
    <property type="taxonomic scope" value="Eukaryota"/>
</dbReference>
<sequence length="77" mass="9230">MDDEFLDFLNKAPWVLDIKWPTRFLNTVHLTLFMILVWENQRSRASWWAWLGFSYTRRFILAGHAPEDDSVDKTTIV</sequence>
<accession>A0A022QYQ7</accession>
<keyword evidence="2" id="KW-1185">Reference proteome</keyword>
<organism evidence="1 2">
    <name type="scientific">Erythranthe guttata</name>
    <name type="common">Yellow monkey flower</name>
    <name type="synonym">Mimulus guttatus</name>
    <dbReference type="NCBI Taxonomy" id="4155"/>
    <lineage>
        <taxon>Eukaryota</taxon>
        <taxon>Viridiplantae</taxon>
        <taxon>Streptophyta</taxon>
        <taxon>Embryophyta</taxon>
        <taxon>Tracheophyta</taxon>
        <taxon>Spermatophyta</taxon>
        <taxon>Magnoliopsida</taxon>
        <taxon>eudicotyledons</taxon>
        <taxon>Gunneridae</taxon>
        <taxon>Pentapetalae</taxon>
        <taxon>asterids</taxon>
        <taxon>lamiids</taxon>
        <taxon>Lamiales</taxon>
        <taxon>Phrymaceae</taxon>
        <taxon>Erythranthe</taxon>
    </lineage>
</organism>
<dbReference type="Proteomes" id="UP000030748">
    <property type="component" value="Unassembled WGS sequence"/>
</dbReference>
<protein>
    <submittedName>
        <fullName evidence="1">Uncharacterized protein</fullName>
    </submittedName>
</protein>
<dbReference type="EMBL" id="KI630793">
    <property type="protein sequence ID" value="EYU33066.1"/>
    <property type="molecule type" value="Genomic_DNA"/>
</dbReference>
<evidence type="ECO:0000313" key="1">
    <source>
        <dbReference type="EMBL" id="EYU33066.1"/>
    </source>
</evidence>
<gene>
    <name evidence="1" type="ORF">MIMGU_mgv1a017397mg</name>
</gene>
<dbReference type="AlphaFoldDB" id="A0A022QYQ7"/>
<evidence type="ECO:0000313" key="2">
    <source>
        <dbReference type="Proteomes" id="UP000030748"/>
    </source>
</evidence>
<reference evidence="1 2" key="1">
    <citation type="journal article" date="2013" name="Proc. Natl. Acad. Sci. U.S.A.">
        <title>Fine-scale variation in meiotic recombination in Mimulus inferred from population shotgun sequencing.</title>
        <authorList>
            <person name="Hellsten U."/>
            <person name="Wright K.M."/>
            <person name="Jenkins J."/>
            <person name="Shu S."/>
            <person name="Yuan Y."/>
            <person name="Wessler S.R."/>
            <person name="Schmutz J."/>
            <person name="Willis J.H."/>
            <person name="Rokhsar D.S."/>
        </authorList>
    </citation>
    <scope>NUCLEOTIDE SEQUENCE [LARGE SCALE GENOMIC DNA]</scope>
    <source>
        <strain evidence="2">cv. DUN x IM62</strain>
    </source>
</reference>
<proteinExistence type="predicted"/>
<name>A0A022QYQ7_ERYGU</name>